<dbReference type="Pfam" id="PF11944">
    <property type="entry name" value="DUF3461"/>
    <property type="match status" value="1"/>
</dbReference>
<name>A0A3P1SSW5_9GAMM</name>
<comment type="caution">
    <text evidence="1">The sequence shown here is derived from an EMBL/GenBank/DDBJ whole genome shotgun (WGS) entry which is preliminary data.</text>
</comment>
<dbReference type="InterPro" id="IPR020911">
    <property type="entry name" value="UPF0325"/>
</dbReference>
<dbReference type="EMBL" id="RQXV01000005">
    <property type="protein sequence ID" value="RRC99272.1"/>
    <property type="molecule type" value="Genomic_DNA"/>
</dbReference>
<sequence>MTGRKMAEYTTLQAMGITDINNISHYKLSQKENTEELKVYFKRPEGSTLPNSSSFSFEINKVVAADNEALAQNTKGSDPVLIAAIGELNSLSKQQSKGDRRNILMQEIDRMEQVMSAKIQELRDDLARI</sequence>
<dbReference type="Proteomes" id="UP000267535">
    <property type="component" value="Unassembled WGS sequence"/>
</dbReference>
<evidence type="ECO:0000313" key="1">
    <source>
        <dbReference type="EMBL" id="RRC99272.1"/>
    </source>
</evidence>
<protein>
    <submittedName>
        <fullName evidence="1">DUF3461 family protein</fullName>
    </submittedName>
</protein>
<reference evidence="1 2" key="1">
    <citation type="submission" date="2018-11" db="EMBL/GenBank/DDBJ databases">
        <title>The draft genome sequence of Amphritea balenae JAMM 1525T.</title>
        <authorList>
            <person name="Fang Z."/>
            <person name="Zhang Y."/>
            <person name="Han X."/>
        </authorList>
    </citation>
    <scope>NUCLEOTIDE SEQUENCE [LARGE SCALE GENOMIC DNA]</scope>
    <source>
        <strain evidence="1 2">JAMM 1525</strain>
    </source>
</reference>
<keyword evidence="2" id="KW-1185">Reference proteome</keyword>
<evidence type="ECO:0000313" key="2">
    <source>
        <dbReference type="Proteomes" id="UP000267535"/>
    </source>
</evidence>
<dbReference type="AlphaFoldDB" id="A0A3P1SSW5"/>
<organism evidence="1 2">
    <name type="scientific">Amphritea balenae</name>
    <dbReference type="NCBI Taxonomy" id="452629"/>
    <lineage>
        <taxon>Bacteria</taxon>
        <taxon>Pseudomonadati</taxon>
        <taxon>Pseudomonadota</taxon>
        <taxon>Gammaproteobacteria</taxon>
        <taxon>Oceanospirillales</taxon>
        <taxon>Oceanospirillaceae</taxon>
        <taxon>Amphritea</taxon>
    </lineage>
</organism>
<accession>A0A3P1SSW5</accession>
<dbReference type="OrthoDB" id="6089298at2"/>
<proteinExistence type="predicted"/>
<gene>
    <name evidence="1" type="ORF">EHS89_10510</name>
</gene>